<sequence length="58" mass="6783">MPKMRRKSDLPVKTCATCGRPMVWRKAWARTWDEVRHCSEKCRRARGRTERPGDPSPG</sequence>
<protein>
    <submittedName>
        <fullName evidence="1">DUF2256 domain-containing protein</fullName>
    </submittedName>
</protein>
<reference evidence="1" key="1">
    <citation type="submission" date="2021-02" db="EMBL/GenBank/DDBJ databases">
        <title>Rhodobacter shimadae sp. nov., an aerobic anoxygenic phototrophic bacterium isolated from a hot spring.</title>
        <authorList>
            <person name="Muramatsu S."/>
            <person name="Haruta S."/>
            <person name="Hirose S."/>
            <person name="Hanada S."/>
        </authorList>
    </citation>
    <scope>NUCLEOTIDE SEQUENCE</scope>
    <source>
        <strain evidence="1">N10</strain>
    </source>
</reference>
<dbReference type="AlphaFoldDB" id="A0A8G1EEX3"/>
<dbReference type="InterPro" id="IPR017136">
    <property type="entry name" value="UCP037205"/>
</dbReference>
<gene>
    <name evidence="1" type="ORF">JO391_06785</name>
</gene>
<proteinExistence type="predicted"/>
<dbReference type="Proteomes" id="UP000826300">
    <property type="component" value="Chromosome"/>
</dbReference>
<dbReference type="EMBL" id="CP069370">
    <property type="protein sequence ID" value="QYZ71204.1"/>
    <property type="molecule type" value="Genomic_DNA"/>
</dbReference>
<dbReference type="PANTHER" id="PTHR37463:SF1">
    <property type="entry name" value="DUF2256 DOMAIN-CONTAINING PROTEIN"/>
    <property type="match status" value="1"/>
</dbReference>
<evidence type="ECO:0000313" key="2">
    <source>
        <dbReference type="Proteomes" id="UP000826300"/>
    </source>
</evidence>
<dbReference type="Pfam" id="PF10013">
    <property type="entry name" value="DUF2256"/>
    <property type="match status" value="1"/>
</dbReference>
<evidence type="ECO:0000313" key="1">
    <source>
        <dbReference type="EMBL" id="QYZ71204.1"/>
    </source>
</evidence>
<dbReference type="KEGG" id="nsm:JO391_06785"/>
<dbReference type="PANTHER" id="PTHR37463">
    <property type="entry name" value="GSL3115 PROTEIN"/>
    <property type="match status" value="1"/>
</dbReference>
<organism evidence="1 2">
    <name type="scientific">Neotabrizicola shimadae</name>
    <dbReference type="NCBI Taxonomy" id="2807096"/>
    <lineage>
        <taxon>Bacteria</taxon>
        <taxon>Pseudomonadati</taxon>
        <taxon>Pseudomonadota</taxon>
        <taxon>Alphaproteobacteria</taxon>
        <taxon>Rhodobacterales</taxon>
        <taxon>Paracoccaceae</taxon>
        <taxon>Neotabrizicola</taxon>
    </lineage>
</organism>
<accession>A0A8G1EEX3</accession>
<keyword evidence="2" id="KW-1185">Reference proteome</keyword>
<name>A0A8G1EEX3_9RHOB</name>